<dbReference type="InterPro" id="IPR036291">
    <property type="entry name" value="NAD(P)-bd_dom_sf"/>
</dbReference>
<evidence type="ECO:0000256" key="2">
    <source>
        <dbReference type="ARBA" id="ARBA00023027"/>
    </source>
</evidence>
<reference evidence="5 6" key="1">
    <citation type="submission" date="2024-07" db="EMBL/GenBank/DDBJ databases">
        <title>Section-level genome sequencing and comparative genomics of Aspergillus sections Usti and Cavernicolus.</title>
        <authorList>
            <consortium name="Lawrence Berkeley National Laboratory"/>
            <person name="Nybo J.L."/>
            <person name="Vesth T.C."/>
            <person name="Theobald S."/>
            <person name="Frisvad J.C."/>
            <person name="Larsen T.O."/>
            <person name="Kjaerboelling I."/>
            <person name="Rothschild-Mancinelli K."/>
            <person name="Lyhne E.K."/>
            <person name="Kogle M.E."/>
            <person name="Barry K."/>
            <person name="Clum A."/>
            <person name="Na H."/>
            <person name="Ledsgaard L."/>
            <person name="Lin J."/>
            <person name="Lipzen A."/>
            <person name="Kuo A."/>
            <person name="Riley R."/>
            <person name="Mondo S."/>
            <person name="Labutti K."/>
            <person name="Haridas S."/>
            <person name="Pangalinan J."/>
            <person name="Salamov A.A."/>
            <person name="Simmons B.A."/>
            <person name="Magnuson J.K."/>
            <person name="Chen J."/>
            <person name="Drula E."/>
            <person name="Henrissat B."/>
            <person name="Wiebenga A."/>
            <person name="Lubbers R.J."/>
            <person name="Gomes A.C."/>
            <person name="Makela M.R."/>
            <person name="Stajich J."/>
            <person name="Grigoriev I.V."/>
            <person name="Mortensen U.H."/>
            <person name="De Vries R.P."/>
            <person name="Baker S.E."/>
            <person name="Andersen M.R."/>
        </authorList>
    </citation>
    <scope>NUCLEOTIDE SEQUENCE [LARGE SCALE GENOMIC DNA]</scope>
    <source>
        <strain evidence="5 6">CBS 209.92</strain>
    </source>
</reference>
<dbReference type="EMBL" id="JBFTWV010000294">
    <property type="protein sequence ID" value="KAL2782942.1"/>
    <property type="molecule type" value="Genomic_DNA"/>
</dbReference>
<dbReference type="Gene3D" id="1.10.1040.10">
    <property type="entry name" value="N-(1-d-carboxylethyl)-l-norvaline Dehydrogenase, domain 2"/>
    <property type="match status" value="1"/>
</dbReference>
<feature type="domain" description="3-hydroxyisobutyrate dehydrogenase-like NAD-binding" evidence="4">
    <location>
        <begin position="185"/>
        <end position="308"/>
    </location>
</feature>
<dbReference type="InterPro" id="IPR008927">
    <property type="entry name" value="6-PGluconate_DH-like_C_sf"/>
</dbReference>
<dbReference type="SUPFAM" id="SSF51735">
    <property type="entry name" value="NAD(P)-binding Rossmann-fold domains"/>
    <property type="match status" value="1"/>
</dbReference>
<dbReference type="Gene3D" id="3.40.50.720">
    <property type="entry name" value="NAD(P)-binding Rossmann-like Domain"/>
    <property type="match status" value="1"/>
</dbReference>
<evidence type="ECO:0000256" key="1">
    <source>
        <dbReference type="ARBA" id="ARBA00023002"/>
    </source>
</evidence>
<dbReference type="Proteomes" id="UP001610563">
    <property type="component" value="Unassembled WGS sequence"/>
</dbReference>
<keyword evidence="1" id="KW-0560">Oxidoreductase</keyword>
<keyword evidence="6" id="KW-1185">Reference proteome</keyword>
<dbReference type="PANTHER" id="PTHR22981">
    <property type="entry name" value="3-HYDROXYISOBUTYRATE DEHYDROGENASE-RELATED"/>
    <property type="match status" value="1"/>
</dbReference>
<protein>
    <submittedName>
        <fullName evidence="5">NAD binding domain of 6-phosphogluconate dehydrogenase-domain-containing protein</fullName>
    </submittedName>
</protein>
<dbReference type="InterPro" id="IPR015815">
    <property type="entry name" value="HIBADH-related"/>
</dbReference>
<dbReference type="PROSITE" id="PS00895">
    <property type="entry name" value="3_HYDROXYISOBUT_DH"/>
    <property type="match status" value="1"/>
</dbReference>
<organism evidence="5 6">
    <name type="scientific">Aspergillus keveii</name>
    <dbReference type="NCBI Taxonomy" id="714993"/>
    <lineage>
        <taxon>Eukaryota</taxon>
        <taxon>Fungi</taxon>
        <taxon>Dikarya</taxon>
        <taxon>Ascomycota</taxon>
        <taxon>Pezizomycotina</taxon>
        <taxon>Eurotiomycetes</taxon>
        <taxon>Eurotiomycetidae</taxon>
        <taxon>Eurotiales</taxon>
        <taxon>Aspergillaceae</taxon>
        <taxon>Aspergillus</taxon>
        <taxon>Aspergillus subgen. Nidulantes</taxon>
    </lineage>
</organism>
<evidence type="ECO:0000313" key="5">
    <source>
        <dbReference type="EMBL" id="KAL2782942.1"/>
    </source>
</evidence>
<proteinExistence type="predicted"/>
<comment type="caution">
    <text evidence="5">The sequence shown here is derived from an EMBL/GenBank/DDBJ whole genome shotgun (WGS) entry which is preliminary data.</text>
</comment>
<dbReference type="PANTHER" id="PTHR22981:SF81">
    <property type="entry name" value="DEHYDROGENASE, PUTATIVE-RELATED"/>
    <property type="match status" value="1"/>
</dbReference>
<dbReference type="PIRSF" id="PIRSF000103">
    <property type="entry name" value="HIBADH"/>
    <property type="match status" value="1"/>
</dbReference>
<accession>A0ABR4FI76</accession>
<dbReference type="InterPro" id="IPR029154">
    <property type="entry name" value="HIBADH-like_NADP-bd"/>
</dbReference>
<evidence type="ECO:0000259" key="3">
    <source>
        <dbReference type="Pfam" id="PF03446"/>
    </source>
</evidence>
<feature type="domain" description="6-phosphogluconate dehydrogenase NADP-binding" evidence="3">
    <location>
        <begin position="9"/>
        <end position="156"/>
    </location>
</feature>
<dbReference type="InterPro" id="IPR002204">
    <property type="entry name" value="3-OH-isobutyrate_DH-rel_CS"/>
</dbReference>
<gene>
    <name evidence="5" type="ORF">BJX66DRAFT_345394</name>
</gene>
<dbReference type="SUPFAM" id="SSF48179">
    <property type="entry name" value="6-phosphogluconate dehydrogenase C-terminal domain-like"/>
    <property type="match status" value="1"/>
</dbReference>
<dbReference type="InterPro" id="IPR006115">
    <property type="entry name" value="6PGDH_NADP-bd"/>
</dbReference>
<dbReference type="Pfam" id="PF03446">
    <property type="entry name" value="NAD_binding_2"/>
    <property type="match status" value="1"/>
</dbReference>
<evidence type="ECO:0000313" key="6">
    <source>
        <dbReference type="Proteomes" id="UP001610563"/>
    </source>
</evidence>
<evidence type="ECO:0000259" key="4">
    <source>
        <dbReference type="Pfam" id="PF14833"/>
    </source>
</evidence>
<dbReference type="Pfam" id="PF14833">
    <property type="entry name" value="NAD_binding_11"/>
    <property type="match status" value="1"/>
</dbReference>
<name>A0ABR4FI76_9EURO</name>
<keyword evidence="2" id="KW-0520">NAD</keyword>
<dbReference type="InterPro" id="IPR013328">
    <property type="entry name" value="6PGD_dom2"/>
</dbReference>
<sequence length="318" mass="34157">MTTTDTKTFGLVGLGAMGYPMAQNLARKAPDTAKLVVYDLSTKAIEDLYAEYPEKVVKGESAEDVFRQADIIITMLPEGKHVRSVYIGSGTNLKTVNLKDKILIDSSTIDVETSLAVKAHITQIEPSASFYDAPVSGGVEGAAKGTLAFYIGIEENDPNFPIVQAATRLMGDENKIIPCGKASLGLVAKISHNYLGGVMNVVCCETMNLGIRAGLDPKMLYRVLVAGAARNPLIEHGNCVPGLVSSAPSSNDYKPGFKASLMAKDMSLALQMAETYKSDLVLGSPAIDLYRKALPDLGDYDFTALYRLFEEQKVKSSS</sequence>